<keyword evidence="1" id="KW-0479">Metal-binding</keyword>
<organism evidence="6 7">
    <name type="scientific">Telluria aromaticivorans</name>
    <dbReference type="NCBI Taxonomy" id="2725995"/>
    <lineage>
        <taxon>Bacteria</taxon>
        <taxon>Pseudomonadati</taxon>
        <taxon>Pseudomonadota</taxon>
        <taxon>Betaproteobacteria</taxon>
        <taxon>Burkholderiales</taxon>
        <taxon>Oxalobacteraceae</taxon>
        <taxon>Telluria group</taxon>
        <taxon>Telluria</taxon>
    </lineage>
</organism>
<comment type="caution">
    <text evidence="6">The sequence shown here is derived from an EMBL/GenBank/DDBJ whole genome shotgun (WGS) entry which is preliminary data.</text>
</comment>
<dbReference type="Pfam" id="PF00149">
    <property type="entry name" value="Metallophos"/>
    <property type="match status" value="1"/>
</dbReference>
<dbReference type="GO" id="GO:0046872">
    <property type="term" value="F:metal ion binding"/>
    <property type="evidence" value="ECO:0007669"/>
    <property type="project" value="UniProtKB-KW"/>
</dbReference>
<evidence type="ECO:0000256" key="2">
    <source>
        <dbReference type="ARBA" id="ARBA00022801"/>
    </source>
</evidence>
<protein>
    <submittedName>
        <fullName evidence="6">Metallophosphoesterase</fullName>
    </submittedName>
</protein>
<dbReference type="Gene3D" id="3.60.21.10">
    <property type="match status" value="1"/>
</dbReference>
<dbReference type="EMBL" id="JABAIV010000003">
    <property type="protein sequence ID" value="NNG23625.1"/>
    <property type="molecule type" value="Genomic_DNA"/>
</dbReference>
<dbReference type="InterPro" id="IPR050884">
    <property type="entry name" value="CNP_phosphodiesterase-III"/>
</dbReference>
<dbReference type="PANTHER" id="PTHR42988">
    <property type="entry name" value="PHOSPHOHYDROLASE"/>
    <property type="match status" value="1"/>
</dbReference>
<name>A0A7Y2JZ12_9BURK</name>
<reference evidence="6 7" key="1">
    <citation type="submission" date="2020-04" db="EMBL/GenBank/DDBJ databases">
        <title>Massilia sp. nov., a cold adapted bacteria isolated from Arctic soil.</title>
        <authorList>
            <person name="Son J."/>
            <person name="Ka J.-O."/>
        </authorList>
    </citation>
    <scope>NUCLEOTIDE SEQUENCE [LARGE SCALE GENOMIC DNA]</scope>
    <source>
        <strain evidence="6 7">ML15P13</strain>
    </source>
</reference>
<dbReference type="RefSeq" id="WP_171084347.1">
    <property type="nucleotide sequence ID" value="NZ_JABAIV010000003.1"/>
</dbReference>
<feature type="domain" description="Calcineurin-like phosphoesterase" evidence="5">
    <location>
        <begin position="4"/>
        <end position="190"/>
    </location>
</feature>
<evidence type="ECO:0000256" key="3">
    <source>
        <dbReference type="ARBA" id="ARBA00023004"/>
    </source>
</evidence>
<evidence type="ECO:0000259" key="5">
    <source>
        <dbReference type="Pfam" id="PF00149"/>
    </source>
</evidence>
<keyword evidence="3" id="KW-0408">Iron</keyword>
<sequence length="278" mass="30916">MRTLVHLSDLHFGRVDHTLLDPLRTLIERIDPDVLVVSGDLTQRAKAEQFEEARAFLDTLPGPQIIVPGNHDISLYNVFRRFVKPLARYKRYITDDLDPVYIDDEIAVVGVNTARSLTIKDGRVSSEQLAVVRQQLAGVPASVTRIVVGHHPFDLPDHFEERDLVDRAPRAMKAFAESGVDILMGGHMHASHAGSTAGRYQISEYAALVIQAGTATSTRGRGEVNSFNVVRVESEKVEIDRYGWDVVHSHFELVDTDKFMRAGNVWTAHNDGLMAAGL</sequence>
<proteinExistence type="inferred from homology"/>
<keyword evidence="2" id="KW-0378">Hydrolase</keyword>
<evidence type="ECO:0000313" key="6">
    <source>
        <dbReference type="EMBL" id="NNG23625.1"/>
    </source>
</evidence>
<comment type="similarity">
    <text evidence="4">Belongs to the cyclic nucleotide phosphodiesterase class-III family.</text>
</comment>
<dbReference type="InterPro" id="IPR029052">
    <property type="entry name" value="Metallo-depent_PP-like"/>
</dbReference>
<dbReference type="GO" id="GO:0016787">
    <property type="term" value="F:hydrolase activity"/>
    <property type="evidence" value="ECO:0007669"/>
    <property type="project" value="UniProtKB-KW"/>
</dbReference>
<evidence type="ECO:0000313" key="7">
    <source>
        <dbReference type="Proteomes" id="UP000533905"/>
    </source>
</evidence>
<evidence type="ECO:0000256" key="4">
    <source>
        <dbReference type="ARBA" id="ARBA00025742"/>
    </source>
</evidence>
<dbReference type="InterPro" id="IPR004843">
    <property type="entry name" value="Calcineurin-like_PHP"/>
</dbReference>
<dbReference type="SUPFAM" id="SSF56300">
    <property type="entry name" value="Metallo-dependent phosphatases"/>
    <property type="match status" value="1"/>
</dbReference>
<dbReference type="PANTHER" id="PTHR42988:SF2">
    <property type="entry name" value="CYCLIC NUCLEOTIDE PHOSPHODIESTERASE CBUA0032-RELATED"/>
    <property type="match status" value="1"/>
</dbReference>
<keyword evidence="7" id="KW-1185">Reference proteome</keyword>
<dbReference type="Proteomes" id="UP000533905">
    <property type="component" value="Unassembled WGS sequence"/>
</dbReference>
<dbReference type="CDD" id="cd07400">
    <property type="entry name" value="MPP_1"/>
    <property type="match status" value="1"/>
</dbReference>
<accession>A0A7Y2JZ12</accession>
<gene>
    <name evidence="6" type="ORF">HGB41_11530</name>
</gene>
<dbReference type="AlphaFoldDB" id="A0A7Y2JZ12"/>
<evidence type="ECO:0000256" key="1">
    <source>
        <dbReference type="ARBA" id="ARBA00022723"/>
    </source>
</evidence>